<reference evidence="1 2" key="1">
    <citation type="submission" date="2024-04" db="EMBL/GenBank/DDBJ databases">
        <title>Genome assembly C_amara_ONT_v2.</title>
        <authorList>
            <person name="Yant L."/>
            <person name="Moore C."/>
            <person name="Slenker M."/>
        </authorList>
    </citation>
    <scope>NUCLEOTIDE SEQUENCE [LARGE SCALE GENOMIC DNA]</scope>
    <source>
        <tissue evidence="1">Leaf</tissue>
    </source>
</reference>
<dbReference type="PANTHER" id="PTHR38365:SF1">
    <property type="entry name" value="C2 DOMAIN-CONTAINING PROTEIN"/>
    <property type="match status" value="1"/>
</dbReference>
<dbReference type="PANTHER" id="PTHR38365">
    <property type="entry name" value="C2 DOMAIN-CONTAINING PROTEIN-RELATED"/>
    <property type="match status" value="1"/>
</dbReference>
<protein>
    <recommendedName>
        <fullName evidence="3">C2 domain-containing protein</fullName>
    </recommendedName>
</protein>
<proteinExistence type="predicted"/>
<dbReference type="EMBL" id="JBANAX010000076">
    <property type="protein sequence ID" value="KAL1223352.1"/>
    <property type="molecule type" value="Genomic_DNA"/>
</dbReference>
<organism evidence="1 2">
    <name type="scientific">Cardamine amara subsp. amara</name>
    <dbReference type="NCBI Taxonomy" id="228776"/>
    <lineage>
        <taxon>Eukaryota</taxon>
        <taxon>Viridiplantae</taxon>
        <taxon>Streptophyta</taxon>
        <taxon>Embryophyta</taxon>
        <taxon>Tracheophyta</taxon>
        <taxon>Spermatophyta</taxon>
        <taxon>Magnoliopsida</taxon>
        <taxon>eudicotyledons</taxon>
        <taxon>Gunneridae</taxon>
        <taxon>Pentapetalae</taxon>
        <taxon>rosids</taxon>
        <taxon>malvids</taxon>
        <taxon>Brassicales</taxon>
        <taxon>Brassicaceae</taxon>
        <taxon>Cardamineae</taxon>
        <taxon>Cardamine</taxon>
    </lineage>
</organism>
<comment type="caution">
    <text evidence="1">The sequence shown here is derived from an EMBL/GenBank/DDBJ whole genome shotgun (WGS) entry which is preliminary data.</text>
</comment>
<gene>
    <name evidence="1" type="ORF">V5N11_025685</name>
</gene>
<dbReference type="Proteomes" id="UP001558713">
    <property type="component" value="Unassembled WGS sequence"/>
</dbReference>
<dbReference type="AlphaFoldDB" id="A0ABD1C1K2"/>
<sequence length="176" mass="20144">MVKRKANEKERMIRKGKRKIDQEEKTELILKIFGAGIHGKTLLNRSDGFSCYKVVVWTDPEDVHVTQVVQTNSHNNWVFNEALTIPLDSPARYLYIELHRALRRRDRRTTRLAVVRKDPGPSSGTVVMGRAKIKLPSPTSHRTIKSEVGLLVLNSDRCVVEDGTLEISMKLHRYVS</sequence>
<accession>A0ABD1C1K2</accession>
<keyword evidence="2" id="KW-1185">Reference proteome</keyword>
<evidence type="ECO:0000313" key="2">
    <source>
        <dbReference type="Proteomes" id="UP001558713"/>
    </source>
</evidence>
<name>A0ABD1C1K2_CARAN</name>
<evidence type="ECO:0000313" key="1">
    <source>
        <dbReference type="EMBL" id="KAL1223352.1"/>
    </source>
</evidence>
<evidence type="ECO:0008006" key="3">
    <source>
        <dbReference type="Google" id="ProtNLM"/>
    </source>
</evidence>